<dbReference type="GO" id="GO:0005840">
    <property type="term" value="C:ribosome"/>
    <property type="evidence" value="ECO:0007669"/>
    <property type="project" value="UniProtKB-KW"/>
</dbReference>
<keyword evidence="2" id="KW-0689">Ribosomal protein</keyword>
<feature type="compositionally biased region" description="Basic and acidic residues" evidence="1">
    <location>
        <begin position="1"/>
        <end position="14"/>
    </location>
</feature>
<reference evidence="2" key="2">
    <citation type="journal article" date="2023" name="BMC Genomics">
        <title>Pest status, molecular evolution, and epigenetic factors derived from the genome assembly of Frankliniella fusca, a thysanopteran phytovirus vector.</title>
        <authorList>
            <person name="Catto M.A."/>
            <person name="Labadie P.E."/>
            <person name="Jacobson A.L."/>
            <person name="Kennedy G.G."/>
            <person name="Srinivasan R."/>
            <person name="Hunt B.G."/>
        </authorList>
    </citation>
    <scope>NUCLEOTIDE SEQUENCE</scope>
    <source>
        <strain evidence="2">PL_HMW_Pooled</strain>
    </source>
</reference>
<accession>A0AAE1H2Q1</accession>
<sequence length="116" mass="12761">MTSSHECDKDRETKPPSGNTLQPPPRRRLPERLAGSLARATRQRRGFAYPPRGLSRRLAASTDRQTGTGCGDLWDETGWISCASFRPVDYAAGQGVGTRRACLPLPAWSGRGRRPL</sequence>
<evidence type="ECO:0000313" key="2">
    <source>
        <dbReference type="EMBL" id="KAK3913855.1"/>
    </source>
</evidence>
<name>A0AAE1H2Q1_9NEOP</name>
<comment type="caution">
    <text evidence="2">The sequence shown here is derived from an EMBL/GenBank/DDBJ whole genome shotgun (WGS) entry which is preliminary data.</text>
</comment>
<dbReference type="AlphaFoldDB" id="A0AAE1H2Q1"/>
<reference evidence="2" key="1">
    <citation type="submission" date="2021-07" db="EMBL/GenBank/DDBJ databases">
        <authorList>
            <person name="Catto M.A."/>
            <person name="Jacobson A."/>
            <person name="Kennedy G."/>
            <person name="Labadie P."/>
            <person name="Hunt B.G."/>
            <person name="Srinivasan R."/>
        </authorList>
    </citation>
    <scope>NUCLEOTIDE SEQUENCE</scope>
    <source>
        <strain evidence="2">PL_HMW_Pooled</strain>
        <tissue evidence="2">Head</tissue>
    </source>
</reference>
<keyword evidence="3" id="KW-1185">Reference proteome</keyword>
<dbReference type="EMBL" id="JAHWGI010000340">
    <property type="protein sequence ID" value="KAK3913855.1"/>
    <property type="molecule type" value="Genomic_DNA"/>
</dbReference>
<organism evidence="2 3">
    <name type="scientific">Frankliniella fusca</name>
    <dbReference type="NCBI Taxonomy" id="407009"/>
    <lineage>
        <taxon>Eukaryota</taxon>
        <taxon>Metazoa</taxon>
        <taxon>Ecdysozoa</taxon>
        <taxon>Arthropoda</taxon>
        <taxon>Hexapoda</taxon>
        <taxon>Insecta</taxon>
        <taxon>Pterygota</taxon>
        <taxon>Neoptera</taxon>
        <taxon>Paraneoptera</taxon>
        <taxon>Thysanoptera</taxon>
        <taxon>Terebrantia</taxon>
        <taxon>Thripoidea</taxon>
        <taxon>Thripidae</taxon>
        <taxon>Frankliniella</taxon>
    </lineage>
</organism>
<proteinExistence type="predicted"/>
<evidence type="ECO:0000313" key="3">
    <source>
        <dbReference type="Proteomes" id="UP001219518"/>
    </source>
</evidence>
<evidence type="ECO:0000256" key="1">
    <source>
        <dbReference type="SAM" id="MobiDB-lite"/>
    </source>
</evidence>
<dbReference type="Proteomes" id="UP001219518">
    <property type="component" value="Unassembled WGS sequence"/>
</dbReference>
<gene>
    <name evidence="2" type="ORF">KUF71_004836</name>
</gene>
<protein>
    <submittedName>
        <fullName evidence="2">50S ribosomal protein L10</fullName>
    </submittedName>
</protein>
<feature type="region of interest" description="Disordered" evidence="1">
    <location>
        <begin position="1"/>
        <end position="69"/>
    </location>
</feature>
<keyword evidence="2" id="KW-0687">Ribonucleoprotein</keyword>